<dbReference type="InterPro" id="IPR019796">
    <property type="entry name" value="G6P_DH_AS"/>
</dbReference>
<dbReference type="InterPro" id="IPR022675">
    <property type="entry name" value="G6P_DH_C"/>
</dbReference>
<dbReference type="Gene3D" id="3.30.360.10">
    <property type="entry name" value="Dihydrodipicolinate Reductase, domain 2"/>
    <property type="match status" value="1"/>
</dbReference>
<evidence type="ECO:0000256" key="7">
    <source>
        <dbReference type="HAMAP-Rule" id="MF_00966"/>
    </source>
</evidence>
<gene>
    <name evidence="7" type="primary">zwf</name>
    <name evidence="10" type="ORF">SPV1_13097</name>
</gene>
<sequence length="504" mass="57168">MSTVLQADPCNIVIFGASGDLTRRKLLPALARMHHWNLLAPNSRIIGVMRDPSWHAERWQSYVHASLEEFHPDSINDDASWQSISTMLELTIGDLTDASMYQRLRENMKSSNGRTNALFYLAIPPQWYESAVSALHQSGLLDESDGFRRIVIEKPFGSDLESACALNLTFREYVKESQVYRIDHYLGKEGVQNLMVFRFANTVFEPLWNRNYIDHVQISVSETIGVEYRADYYEKAGALVDMIQSHLIQVMTLVAMEAPVSLDGNAIRDEKVKVLKSVRAIPSDQVDRFAVRAQYAGGTIDGKRVPAYRDEPDVDPASTAETFAALKLYIDNWRWQDVPFLLRTGKRLPERVSEIAIRFKQPPKNLFAHIKEHLPQNELVFRLHPEEGMIFLLNAKQPGLNDQLHKLALDAPYAMTGSDSPEAYETLLHDALLGETALFSRADEVEESWRIVAPVMEAWKQPGSIRFYEAGSSDIPDIDTIMEGCIGCWRDLSTVYQHGYTSIS</sequence>
<dbReference type="Pfam" id="PF02781">
    <property type="entry name" value="G6PD_C"/>
    <property type="match status" value="1"/>
</dbReference>
<keyword evidence="4 7" id="KW-0521">NADP</keyword>
<dbReference type="HOGENOM" id="CLU_013524_5_0_0"/>
<protein>
    <recommendedName>
        <fullName evidence="7">Glucose-6-phosphate 1-dehydrogenase</fullName>
        <shortName evidence="7">G6PD</shortName>
        <ecNumber evidence="7">1.1.1.49</ecNumber>
    </recommendedName>
</protein>
<dbReference type="InterPro" id="IPR001282">
    <property type="entry name" value="G6P_DH"/>
</dbReference>
<dbReference type="PIRSF" id="PIRSF000110">
    <property type="entry name" value="G6PD"/>
    <property type="match status" value="1"/>
</dbReference>
<dbReference type="AlphaFoldDB" id="Q0EXI0"/>
<dbReference type="GO" id="GO:0004345">
    <property type="term" value="F:glucose-6-phosphate dehydrogenase activity"/>
    <property type="evidence" value="ECO:0007669"/>
    <property type="project" value="UniProtKB-UniRule"/>
</dbReference>
<dbReference type="GO" id="GO:0006006">
    <property type="term" value="P:glucose metabolic process"/>
    <property type="evidence" value="ECO:0007669"/>
    <property type="project" value="UniProtKB-KW"/>
</dbReference>
<evidence type="ECO:0000259" key="9">
    <source>
        <dbReference type="Pfam" id="PF02781"/>
    </source>
</evidence>
<evidence type="ECO:0000256" key="4">
    <source>
        <dbReference type="ARBA" id="ARBA00022857"/>
    </source>
</evidence>
<dbReference type="PROSITE" id="PS00069">
    <property type="entry name" value="G6P_DEHYDROGENASE"/>
    <property type="match status" value="1"/>
</dbReference>
<comment type="function">
    <text evidence="7">Catalyzes the oxidation of glucose 6-phosphate to 6-phosphogluconolactone.</text>
</comment>
<dbReference type="NCBIfam" id="NF009492">
    <property type="entry name" value="PRK12853.1-3"/>
    <property type="match status" value="1"/>
</dbReference>
<dbReference type="SUPFAM" id="SSF51735">
    <property type="entry name" value="NAD(P)-binding Rossmann-fold domains"/>
    <property type="match status" value="1"/>
</dbReference>
<accession>Q0EXI0</accession>
<comment type="pathway">
    <text evidence="1 7">Carbohydrate degradation; pentose phosphate pathway; D-ribulose 5-phosphate from D-glucose 6-phosphate (oxidative stage): step 1/3.</text>
</comment>
<dbReference type="GO" id="GO:0009051">
    <property type="term" value="P:pentose-phosphate shunt, oxidative branch"/>
    <property type="evidence" value="ECO:0007669"/>
    <property type="project" value="TreeGrafter"/>
</dbReference>
<dbReference type="SUPFAM" id="SSF55347">
    <property type="entry name" value="Glyceraldehyde-3-phosphate dehydrogenase-like, C-terminal domain"/>
    <property type="match status" value="1"/>
</dbReference>
<dbReference type="NCBIfam" id="TIGR00871">
    <property type="entry name" value="zwf"/>
    <property type="match status" value="1"/>
</dbReference>
<name>Q0EXI0_9PROT</name>
<dbReference type="eggNOG" id="COG0364">
    <property type="taxonomic scope" value="Bacteria"/>
</dbReference>
<evidence type="ECO:0000256" key="5">
    <source>
        <dbReference type="ARBA" id="ARBA00023002"/>
    </source>
</evidence>
<dbReference type="EMBL" id="AATS01000014">
    <property type="protein sequence ID" value="EAU53936.1"/>
    <property type="molecule type" value="Genomic_DNA"/>
</dbReference>
<comment type="caution">
    <text evidence="10">The sequence shown here is derived from an EMBL/GenBank/DDBJ whole genome shotgun (WGS) entry which is preliminary data.</text>
</comment>
<evidence type="ECO:0000256" key="6">
    <source>
        <dbReference type="ARBA" id="ARBA00023277"/>
    </source>
</evidence>
<comment type="caution">
    <text evidence="7">Lacks conserved residue(s) required for the propagation of feature annotation.</text>
</comment>
<dbReference type="PANTHER" id="PTHR23429">
    <property type="entry name" value="GLUCOSE-6-PHOSPHATE 1-DEHYDROGENASE G6PD"/>
    <property type="match status" value="1"/>
</dbReference>
<proteinExistence type="inferred from homology"/>
<dbReference type="OrthoDB" id="9802739at2"/>
<reference evidence="10 11" key="1">
    <citation type="submission" date="2006-09" db="EMBL/GenBank/DDBJ databases">
        <authorList>
            <person name="Emerson D."/>
            <person name="Ferriera S."/>
            <person name="Johnson J."/>
            <person name="Kravitz S."/>
            <person name="Halpern A."/>
            <person name="Remington K."/>
            <person name="Beeson K."/>
            <person name="Tran B."/>
            <person name="Rogers Y.-H."/>
            <person name="Friedman R."/>
            <person name="Venter J.C."/>
        </authorList>
    </citation>
    <scope>NUCLEOTIDE SEQUENCE [LARGE SCALE GENOMIC DNA]</scope>
    <source>
        <strain evidence="10 11">PV-1</strain>
    </source>
</reference>
<feature type="binding site" evidence="7">
    <location>
        <position position="222"/>
    </location>
    <ligand>
        <name>substrate</name>
    </ligand>
</feature>
<dbReference type="InParanoid" id="Q0EXI0"/>
<evidence type="ECO:0000256" key="1">
    <source>
        <dbReference type="ARBA" id="ARBA00004937"/>
    </source>
</evidence>
<dbReference type="UniPathway" id="UPA00115">
    <property type="reaction ID" value="UER00408"/>
</dbReference>
<keyword evidence="11" id="KW-1185">Reference proteome</keyword>
<dbReference type="HAMAP" id="MF_00966">
    <property type="entry name" value="G6PD"/>
    <property type="match status" value="1"/>
</dbReference>
<dbReference type="InterPro" id="IPR036291">
    <property type="entry name" value="NAD(P)-bd_dom_sf"/>
</dbReference>
<dbReference type="PRINTS" id="PR00079">
    <property type="entry name" value="G6PDHDRGNASE"/>
</dbReference>
<comment type="catalytic activity">
    <reaction evidence="7">
        <text>D-glucose 6-phosphate + NADP(+) = 6-phospho-D-glucono-1,5-lactone + NADPH + H(+)</text>
        <dbReference type="Rhea" id="RHEA:15841"/>
        <dbReference type="ChEBI" id="CHEBI:15378"/>
        <dbReference type="ChEBI" id="CHEBI:57783"/>
        <dbReference type="ChEBI" id="CHEBI:57955"/>
        <dbReference type="ChEBI" id="CHEBI:58349"/>
        <dbReference type="ChEBI" id="CHEBI:61548"/>
        <dbReference type="EC" id="1.1.1.49"/>
    </reaction>
</comment>
<evidence type="ECO:0000259" key="8">
    <source>
        <dbReference type="Pfam" id="PF00479"/>
    </source>
</evidence>
<feature type="binding site" evidence="7">
    <location>
        <position position="184"/>
    </location>
    <ligand>
        <name>substrate</name>
    </ligand>
</feature>
<feature type="active site" description="Proton acceptor" evidence="7">
    <location>
        <position position="246"/>
    </location>
</feature>
<evidence type="ECO:0000313" key="10">
    <source>
        <dbReference type="EMBL" id="EAU53936.1"/>
    </source>
</evidence>
<dbReference type="GO" id="GO:0005829">
    <property type="term" value="C:cytosol"/>
    <property type="evidence" value="ECO:0007669"/>
    <property type="project" value="TreeGrafter"/>
</dbReference>
<comment type="similarity">
    <text evidence="2 7">Belongs to the glucose-6-phosphate dehydrogenase family.</text>
</comment>
<feature type="binding site" evidence="7">
    <location>
        <position position="346"/>
    </location>
    <ligand>
        <name>substrate</name>
    </ligand>
</feature>
<feature type="binding site" evidence="7">
    <location>
        <position position="241"/>
    </location>
    <ligand>
        <name>substrate</name>
    </ligand>
</feature>
<feature type="domain" description="Glucose-6-phosphate dehydrogenase NAD-binding" evidence="8">
    <location>
        <begin position="13"/>
        <end position="193"/>
    </location>
</feature>
<feature type="binding site" evidence="7">
    <location>
        <begin position="94"/>
        <end position="95"/>
    </location>
    <ligand>
        <name>NADP(+)</name>
        <dbReference type="ChEBI" id="CHEBI:58349"/>
    </ligand>
</feature>
<dbReference type="Pfam" id="PF00479">
    <property type="entry name" value="G6PD_N"/>
    <property type="match status" value="1"/>
</dbReference>
<feature type="binding site" evidence="7">
    <location>
        <position position="154"/>
    </location>
    <ligand>
        <name>NADP(+)</name>
        <dbReference type="ChEBI" id="CHEBI:58349"/>
    </ligand>
</feature>
<dbReference type="FunCoup" id="Q0EXI0">
    <property type="interactions" value="407"/>
</dbReference>
<dbReference type="PANTHER" id="PTHR23429:SF0">
    <property type="entry name" value="GLUCOSE-6-PHOSPHATE 1-DEHYDROGENASE"/>
    <property type="match status" value="1"/>
</dbReference>
<evidence type="ECO:0000313" key="11">
    <source>
        <dbReference type="Proteomes" id="UP000005297"/>
    </source>
</evidence>
<keyword evidence="5 7" id="KW-0560">Oxidoreductase</keyword>
<dbReference type="Gene3D" id="3.40.50.720">
    <property type="entry name" value="NAD(P)-binding Rossmann-like Domain"/>
    <property type="match status" value="1"/>
</dbReference>
<feature type="binding site" evidence="7">
    <location>
        <position position="188"/>
    </location>
    <ligand>
        <name>substrate</name>
    </ligand>
</feature>
<feature type="binding site" evidence="7">
    <location>
        <begin position="16"/>
        <end position="23"/>
    </location>
    <ligand>
        <name>NADP(+)</name>
        <dbReference type="ChEBI" id="CHEBI:58349"/>
    </ligand>
</feature>
<keyword evidence="3 7" id="KW-0313">Glucose metabolism</keyword>
<dbReference type="Proteomes" id="UP000005297">
    <property type="component" value="Unassembled WGS sequence"/>
</dbReference>
<feature type="domain" description="Glucose-6-phosphate dehydrogenase C-terminal" evidence="9">
    <location>
        <begin position="195"/>
        <end position="483"/>
    </location>
</feature>
<evidence type="ECO:0000256" key="2">
    <source>
        <dbReference type="ARBA" id="ARBA00009975"/>
    </source>
</evidence>
<evidence type="ECO:0000256" key="3">
    <source>
        <dbReference type="ARBA" id="ARBA00022526"/>
    </source>
</evidence>
<dbReference type="RefSeq" id="WP_009850132.1">
    <property type="nucleotide sequence ID" value="NZ_DS022294.1"/>
</dbReference>
<dbReference type="STRING" id="314344.AL013_09915"/>
<dbReference type="InterPro" id="IPR022674">
    <property type="entry name" value="G6P_DH_NAD-bd"/>
</dbReference>
<keyword evidence="6 7" id="KW-0119">Carbohydrate metabolism</keyword>
<dbReference type="EC" id="1.1.1.49" evidence="7"/>
<feature type="binding site" evidence="7">
    <location>
        <position position="50"/>
    </location>
    <ligand>
        <name>NADP(+)</name>
        <dbReference type="ChEBI" id="CHEBI:58349"/>
    </ligand>
</feature>
<dbReference type="GO" id="GO:0050661">
    <property type="term" value="F:NADP binding"/>
    <property type="evidence" value="ECO:0007669"/>
    <property type="project" value="UniProtKB-UniRule"/>
</dbReference>
<organism evidence="10 11">
    <name type="scientific">Mariprofundus ferrooxydans PV-1</name>
    <dbReference type="NCBI Taxonomy" id="314345"/>
    <lineage>
        <taxon>Bacteria</taxon>
        <taxon>Pseudomonadati</taxon>
        <taxon>Pseudomonadota</taxon>
        <taxon>Candidatius Mariprofundia</taxon>
        <taxon>Mariprofundales</taxon>
        <taxon>Mariprofundaceae</taxon>
        <taxon>Mariprofundus</taxon>
    </lineage>
</organism>